<dbReference type="EMBL" id="FWFS01000005">
    <property type="protein sequence ID" value="SLN41945.1"/>
    <property type="molecule type" value="Genomic_DNA"/>
</dbReference>
<evidence type="ECO:0000313" key="3">
    <source>
        <dbReference type="Proteomes" id="UP000193862"/>
    </source>
</evidence>
<accession>A0A1Y5SJ13</accession>
<gene>
    <name evidence="2" type="ORF">AQS8620_01654</name>
</gene>
<feature type="transmembrane region" description="Helical" evidence="1">
    <location>
        <begin position="6"/>
        <end position="25"/>
    </location>
</feature>
<keyword evidence="1" id="KW-1133">Transmembrane helix</keyword>
<dbReference type="Proteomes" id="UP000193862">
    <property type="component" value="Unassembled WGS sequence"/>
</dbReference>
<keyword evidence="1" id="KW-0812">Transmembrane</keyword>
<sequence>MDSILMTVFAAAACVGGIAYLASMLRPVQMPVALRVPVERRQDMRSRDMRRRSW</sequence>
<reference evidence="2 3" key="1">
    <citation type="submission" date="2017-03" db="EMBL/GenBank/DDBJ databases">
        <authorList>
            <person name="Afonso C.L."/>
            <person name="Miller P.J."/>
            <person name="Scott M.A."/>
            <person name="Spackman E."/>
            <person name="Goraichik I."/>
            <person name="Dimitrov K.M."/>
            <person name="Suarez D.L."/>
            <person name="Swayne D.E."/>
        </authorList>
    </citation>
    <scope>NUCLEOTIDE SEQUENCE [LARGE SCALE GENOMIC DNA]</scope>
    <source>
        <strain evidence="2 3">CECT 8620</strain>
    </source>
</reference>
<keyword evidence="1" id="KW-0472">Membrane</keyword>
<dbReference type="AlphaFoldDB" id="A0A1Y5SJ13"/>
<organism evidence="2 3">
    <name type="scientific">Aquimixticola soesokkakensis</name>
    <dbReference type="NCBI Taxonomy" id="1519096"/>
    <lineage>
        <taxon>Bacteria</taxon>
        <taxon>Pseudomonadati</taxon>
        <taxon>Pseudomonadota</taxon>
        <taxon>Alphaproteobacteria</taxon>
        <taxon>Rhodobacterales</taxon>
        <taxon>Paracoccaceae</taxon>
        <taxon>Aquimixticola</taxon>
    </lineage>
</organism>
<evidence type="ECO:0000256" key="1">
    <source>
        <dbReference type="SAM" id="Phobius"/>
    </source>
</evidence>
<dbReference type="RefSeq" id="WP_159453219.1">
    <property type="nucleotide sequence ID" value="NZ_FWFS01000005.1"/>
</dbReference>
<keyword evidence="3" id="KW-1185">Reference proteome</keyword>
<name>A0A1Y5SJ13_9RHOB</name>
<protein>
    <submittedName>
        <fullName evidence="2">Uncharacterized protein</fullName>
    </submittedName>
</protein>
<evidence type="ECO:0000313" key="2">
    <source>
        <dbReference type="EMBL" id="SLN41945.1"/>
    </source>
</evidence>
<proteinExistence type="predicted"/>